<dbReference type="GeneID" id="117212670"/>
<dbReference type="KEGG" id="bbif:117212670"/>
<evidence type="ECO:0000313" key="3">
    <source>
        <dbReference type="RefSeq" id="XP_033313512.1"/>
    </source>
</evidence>
<proteinExistence type="predicted"/>
<keyword evidence="2" id="KW-1185">Reference proteome</keyword>
<name>A0A6P8NFY0_9HYME</name>
<keyword evidence="1" id="KW-0732">Signal</keyword>
<sequence length="133" mass="14806">MNLLLLVFLTIFTLGTATVLPNNKLEKVKGDSDVSGKIIADNQAEPNSQDATEDKKVAKRSYGWNPWSYIGYSYWPWYGFGWYPSWPLYYSHGYSGYGGYGGYGGYSGYGGHGYGGYSGYGYGYRSHGGWYKG</sequence>
<feature type="signal peptide" evidence="1">
    <location>
        <begin position="1"/>
        <end position="17"/>
    </location>
</feature>
<dbReference type="AlphaFoldDB" id="A0A6P8NFY0"/>
<feature type="chain" id="PRO_5027932010" evidence="1">
    <location>
        <begin position="18"/>
        <end position="133"/>
    </location>
</feature>
<dbReference type="RefSeq" id="XP_033313512.1">
    <property type="nucleotide sequence ID" value="XM_033457621.1"/>
</dbReference>
<evidence type="ECO:0000256" key="1">
    <source>
        <dbReference type="SAM" id="SignalP"/>
    </source>
</evidence>
<protein>
    <submittedName>
        <fullName evidence="3">Cold and drought-regulated protein CORA-like</fullName>
    </submittedName>
</protein>
<organism evidence="2 3">
    <name type="scientific">Bombus bifarius</name>
    <dbReference type="NCBI Taxonomy" id="103933"/>
    <lineage>
        <taxon>Eukaryota</taxon>
        <taxon>Metazoa</taxon>
        <taxon>Ecdysozoa</taxon>
        <taxon>Arthropoda</taxon>
        <taxon>Hexapoda</taxon>
        <taxon>Insecta</taxon>
        <taxon>Pterygota</taxon>
        <taxon>Neoptera</taxon>
        <taxon>Endopterygota</taxon>
        <taxon>Hymenoptera</taxon>
        <taxon>Apocrita</taxon>
        <taxon>Aculeata</taxon>
        <taxon>Apoidea</taxon>
        <taxon>Anthophila</taxon>
        <taxon>Apidae</taxon>
        <taxon>Bombus</taxon>
        <taxon>Pyrobombus</taxon>
    </lineage>
</organism>
<gene>
    <name evidence="3" type="primary">LOC117212670</name>
</gene>
<evidence type="ECO:0000313" key="2">
    <source>
        <dbReference type="Proteomes" id="UP000515164"/>
    </source>
</evidence>
<accession>A0A6P8NFY0</accession>
<dbReference type="Proteomes" id="UP000515164">
    <property type="component" value="Unplaced"/>
</dbReference>
<reference evidence="3" key="1">
    <citation type="submission" date="2025-08" db="UniProtKB">
        <authorList>
            <consortium name="RefSeq"/>
        </authorList>
    </citation>
    <scope>IDENTIFICATION</scope>
    <source>
        <tissue evidence="3">Muscle</tissue>
    </source>
</reference>